<evidence type="ECO:0000256" key="1">
    <source>
        <dbReference type="ARBA" id="ARBA00022801"/>
    </source>
</evidence>
<evidence type="ECO:0000256" key="7">
    <source>
        <dbReference type="PIRSR" id="PIRSR000915-2"/>
    </source>
</evidence>
<organism evidence="9 10">
    <name type="scientific">Saccharomycodes ludwigii</name>
    <dbReference type="NCBI Taxonomy" id="36035"/>
    <lineage>
        <taxon>Eukaryota</taxon>
        <taxon>Fungi</taxon>
        <taxon>Dikarya</taxon>
        <taxon>Ascomycota</taxon>
        <taxon>Saccharomycotina</taxon>
        <taxon>Saccharomycetes</taxon>
        <taxon>Saccharomycodales</taxon>
        <taxon>Saccharomycodaceae</taxon>
        <taxon>Saccharomycodes</taxon>
    </lineage>
</organism>
<dbReference type="Proteomes" id="UP000262825">
    <property type="component" value="Unassembled WGS sequence"/>
</dbReference>
<dbReference type="SUPFAM" id="SSF56784">
    <property type="entry name" value="HAD-like"/>
    <property type="match status" value="1"/>
</dbReference>
<dbReference type="Gene3D" id="3.40.50.1000">
    <property type="entry name" value="HAD superfamily/HAD-like"/>
    <property type="match status" value="2"/>
</dbReference>
<comment type="cofactor">
    <cofactor evidence="8">
        <name>Mg(2+)</name>
        <dbReference type="ChEBI" id="CHEBI:18420"/>
    </cofactor>
    <text evidence="8">Divalent metal ions. Mg(2+) is the most effective.</text>
</comment>
<dbReference type="GO" id="GO:0004035">
    <property type="term" value="F:alkaline phosphatase activity"/>
    <property type="evidence" value="ECO:0007669"/>
    <property type="project" value="UniProtKB-ARBA"/>
</dbReference>
<dbReference type="NCBIfam" id="TIGR01452">
    <property type="entry name" value="PGP_euk"/>
    <property type="match status" value="1"/>
</dbReference>
<dbReference type="InterPro" id="IPR036412">
    <property type="entry name" value="HAD-like_sf"/>
</dbReference>
<keyword evidence="8" id="KW-0479">Metal-binding</keyword>
<dbReference type="GO" id="GO:0005737">
    <property type="term" value="C:cytoplasm"/>
    <property type="evidence" value="ECO:0007669"/>
    <property type="project" value="TreeGrafter"/>
</dbReference>
<evidence type="ECO:0000313" key="9">
    <source>
        <dbReference type="EMBL" id="SSD59784.1"/>
    </source>
</evidence>
<dbReference type="PIRSF" id="PIRSF000915">
    <property type="entry name" value="PGP-type_phosphatase"/>
    <property type="match status" value="1"/>
</dbReference>
<dbReference type="Pfam" id="PF13344">
    <property type="entry name" value="Hydrolase_6"/>
    <property type="match status" value="1"/>
</dbReference>
<dbReference type="GO" id="GO:0008967">
    <property type="term" value="F:phosphoglycolate phosphatase activity"/>
    <property type="evidence" value="ECO:0007669"/>
    <property type="project" value="TreeGrafter"/>
</dbReference>
<dbReference type="VEuPathDB" id="FungiDB:SCODWIG_01545"/>
<gene>
    <name evidence="9" type="ORF">SCODWIG_01545</name>
</gene>
<comment type="catalytic activity">
    <reaction evidence="2 5">
        <text>4-nitrophenyl phosphate + H2O = 4-nitrophenol + phosphate + H(+)</text>
        <dbReference type="Rhea" id="RHEA:21664"/>
        <dbReference type="ChEBI" id="CHEBI:15377"/>
        <dbReference type="ChEBI" id="CHEBI:15378"/>
        <dbReference type="ChEBI" id="CHEBI:43474"/>
        <dbReference type="ChEBI" id="CHEBI:57917"/>
        <dbReference type="ChEBI" id="CHEBI:61146"/>
        <dbReference type="EC" id="3.1.3.41"/>
    </reaction>
</comment>
<dbReference type="FunFam" id="3.40.50.1000:FF:000039">
    <property type="entry name" value="Phosphoglycolate phosphatase"/>
    <property type="match status" value="1"/>
</dbReference>
<feature type="active site" description="Proton donor" evidence="6">
    <location>
        <position position="34"/>
    </location>
</feature>
<dbReference type="Pfam" id="PF13242">
    <property type="entry name" value="Hydrolase_like"/>
    <property type="match status" value="1"/>
</dbReference>
<dbReference type="PANTHER" id="PTHR19288:SF46">
    <property type="entry name" value="HALOACID DEHALOGENASE-LIKE HYDROLASE DOMAIN-CONTAINING PROTEIN 2"/>
    <property type="match status" value="1"/>
</dbReference>
<evidence type="ECO:0000256" key="5">
    <source>
        <dbReference type="PIRNR" id="PIRNR000915"/>
    </source>
</evidence>
<dbReference type="PANTHER" id="PTHR19288">
    <property type="entry name" value="4-NITROPHENYLPHOSPHATASE-RELATED"/>
    <property type="match status" value="1"/>
</dbReference>
<evidence type="ECO:0000256" key="3">
    <source>
        <dbReference type="ARBA" id="ARBA00066659"/>
    </source>
</evidence>
<dbReference type="InterPro" id="IPR006349">
    <property type="entry name" value="PGP_euk"/>
</dbReference>
<feature type="binding site" evidence="8">
    <location>
        <position position="259"/>
    </location>
    <ligand>
        <name>Mg(2+)</name>
        <dbReference type="ChEBI" id="CHEBI:18420"/>
    </ligand>
</feature>
<dbReference type="EMBL" id="UFAJ01000203">
    <property type="protein sequence ID" value="SSD59784.1"/>
    <property type="molecule type" value="Genomic_DNA"/>
</dbReference>
<proteinExistence type="predicted"/>
<feature type="active site" description="Nucleophile" evidence="6">
    <location>
        <position position="32"/>
    </location>
</feature>
<keyword evidence="1 5" id="KW-0378">Hydrolase</keyword>
<evidence type="ECO:0000256" key="8">
    <source>
        <dbReference type="PIRSR" id="PIRSR000915-3"/>
    </source>
</evidence>
<protein>
    <recommendedName>
        <fullName evidence="4 5">4-nitrophenylphosphatase</fullName>
        <shortName evidence="5">PNPPase</shortName>
        <ecNumber evidence="3 5">3.1.3.41</ecNumber>
    </recommendedName>
</protein>
<dbReference type="InterPro" id="IPR006357">
    <property type="entry name" value="HAD-SF_hydro_IIA"/>
</dbReference>
<evidence type="ECO:0000313" key="10">
    <source>
        <dbReference type="Proteomes" id="UP000262825"/>
    </source>
</evidence>
<accession>A0A376B5N4</accession>
<dbReference type="NCBIfam" id="TIGR01460">
    <property type="entry name" value="HAD-SF-IIA"/>
    <property type="match status" value="1"/>
</dbReference>
<feature type="binding site" evidence="7">
    <location>
        <position position="233"/>
    </location>
    <ligand>
        <name>substrate</name>
    </ligand>
</feature>
<keyword evidence="8" id="KW-0460">Magnesium</keyword>
<name>A0A376B5N4_9ASCO</name>
<dbReference type="InterPro" id="IPR023214">
    <property type="entry name" value="HAD_sf"/>
</dbReference>
<sequence>MTINIDKQQPIKISTKKLAQDFLDKYDTFLFDCDGVLWSGSILLPKVKETLKLLAKLNKQLIFVTNNSTKSRKNYTKKFASFGIDVTEDQIIGSSYATATYIHNVLKMPTVGTKIWIVGESGIEEELKQYGYETIGGSDEKLLEEWNPSTTPFLPLDPNVKCVVVGLDTKINYHKLCIAFQYLTTVRDNKETLFIATNNDSTFPSHNMILPGVGSIVESLVTSTGRNPIICGKPYTPMLDALFEAKPNLVKERCCMVGDRLNTDIKFGIDGKLGGTLLVLTGIETEQNLLSENTDASELPKYYANKLGDLYELIEPLLQ</sequence>
<keyword evidence="10" id="KW-1185">Reference proteome</keyword>
<dbReference type="AlphaFoldDB" id="A0A376B5N4"/>
<evidence type="ECO:0000256" key="4">
    <source>
        <dbReference type="ARBA" id="ARBA00069197"/>
    </source>
</evidence>
<feature type="binding site" evidence="8">
    <location>
        <position position="32"/>
    </location>
    <ligand>
        <name>Mg(2+)</name>
        <dbReference type="ChEBI" id="CHEBI:18420"/>
    </ligand>
</feature>
<feature type="binding site" evidence="8">
    <location>
        <position position="34"/>
    </location>
    <ligand>
        <name>Mg(2+)</name>
        <dbReference type="ChEBI" id="CHEBI:18420"/>
    </ligand>
</feature>
<evidence type="ECO:0000256" key="2">
    <source>
        <dbReference type="ARBA" id="ARBA00050247"/>
    </source>
</evidence>
<dbReference type="GO" id="GO:0046872">
    <property type="term" value="F:metal ion binding"/>
    <property type="evidence" value="ECO:0007669"/>
    <property type="project" value="UniProtKB-KW"/>
</dbReference>
<evidence type="ECO:0000256" key="6">
    <source>
        <dbReference type="PIRSR" id="PIRSR000915-1"/>
    </source>
</evidence>
<dbReference type="EC" id="3.1.3.41" evidence="3 5"/>
<reference evidence="10" key="1">
    <citation type="submission" date="2018-06" db="EMBL/GenBank/DDBJ databases">
        <authorList>
            <person name="Guldener U."/>
        </authorList>
    </citation>
    <scope>NUCLEOTIDE SEQUENCE [LARGE SCALE GENOMIC DNA]</scope>
    <source>
        <strain evidence="10">UTAD17</strain>
    </source>
</reference>